<dbReference type="EMBL" id="FQUQ01000002">
    <property type="protein sequence ID" value="SHF27551.1"/>
    <property type="molecule type" value="Genomic_DNA"/>
</dbReference>
<dbReference type="InterPro" id="IPR019734">
    <property type="entry name" value="TPR_rpt"/>
</dbReference>
<dbReference type="AlphaFoldDB" id="A0A1M5AB76"/>
<organism evidence="2 3">
    <name type="scientific">Pedobacter caeni</name>
    <dbReference type="NCBI Taxonomy" id="288992"/>
    <lineage>
        <taxon>Bacteria</taxon>
        <taxon>Pseudomonadati</taxon>
        <taxon>Bacteroidota</taxon>
        <taxon>Sphingobacteriia</taxon>
        <taxon>Sphingobacteriales</taxon>
        <taxon>Sphingobacteriaceae</taxon>
        <taxon>Pedobacter</taxon>
    </lineage>
</organism>
<keyword evidence="3" id="KW-1185">Reference proteome</keyword>
<sequence length="147" mass="16716">MIKKIEEEVQEASEEVQRQPQEVEESLAEVVLLNGGLWGYPEKENLNKAEQILRALLLNYPENTLVMTSLGAVLCDAGKYDEALKYLERAERLGAVDRNLFENIGIVWMNKADGQSDKKKALSYFKKLSVLQANKLSIKAWFDPHGY</sequence>
<dbReference type="PROSITE" id="PS50005">
    <property type="entry name" value="TPR"/>
    <property type="match status" value="1"/>
</dbReference>
<dbReference type="STRING" id="288992.SAMN04488522_102671"/>
<keyword evidence="1" id="KW-0802">TPR repeat</keyword>
<proteinExistence type="predicted"/>
<dbReference type="Gene3D" id="1.25.40.10">
    <property type="entry name" value="Tetratricopeptide repeat domain"/>
    <property type="match status" value="1"/>
</dbReference>
<feature type="repeat" description="TPR" evidence="1">
    <location>
        <begin position="64"/>
        <end position="97"/>
    </location>
</feature>
<dbReference type="SUPFAM" id="SSF48452">
    <property type="entry name" value="TPR-like"/>
    <property type="match status" value="1"/>
</dbReference>
<dbReference type="InterPro" id="IPR011990">
    <property type="entry name" value="TPR-like_helical_dom_sf"/>
</dbReference>
<reference evidence="3" key="1">
    <citation type="submission" date="2016-11" db="EMBL/GenBank/DDBJ databases">
        <authorList>
            <person name="Varghese N."/>
            <person name="Submissions S."/>
        </authorList>
    </citation>
    <scope>NUCLEOTIDE SEQUENCE [LARGE SCALE GENOMIC DNA]</scope>
    <source>
        <strain evidence="3">DSM 16990</strain>
    </source>
</reference>
<name>A0A1M5AB76_9SPHI</name>
<dbReference type="Proteomes" id="UP000184287">
    <property type="component" value="Unassembled WGS sequence"/>
</dbReference>
<dbReference type="OrthoDB" id="771229at2"/>
<evidence type="ECO:0000313" key="3">
    <source>
        <dbReference type="Proteomes" id="UP000184287"/>
    </source>
</evidence>
<dbReference type="RefSeq" id="WP_073230714.1">
    <property type="nucleotide sequence ID" value="NZ_FQUQ01000002.1"/>
</dbReference>
<protein>
    <submittedName>
        <fullName evidence="2">Uncharacterized protein</fullName>
    </submittedName>
</protein>
<accession>A0A1M5AB76</accession>
<evidence type="ECO:0000313" key="2">
    <source>
        <dbReference type="EMBL" id="SHF27551.1"/>
    </source>
</evidence>
<gene>
    <name evidence="2" type="ORF">SAMN04488522_102671</name>
</gene>
<evidence type="ECO:0000256" key="1">
    <source>
        <dbReference type="PROSITE-ProRule" id="PRU00339"/>
    </source>
</evidence>